<dbReference type="PANTHER" id="PTHR43356">
    <property type="entry name" value="PHOSPHATE ACETYLTRANSFERASE"/>
    <property type="match status" value="1"/>
</dbReference>
<evidence type="ECO:0000259" key="4">
    <source>
        <dbReference type="Pfam" id="PF01515"/>
    </source>
</evidence>
<dbReference type="AlphaFoldDB" id="A0A402CF33"/>
<dbReference type="SUPFAM" id="SSF53659">
    <property type="entry name" value="Isocitrate/Isopropylmalate dehydrogenase-like"/>
    <property type="match status" value="1"/>
</dbReference>
<dbReference type="PIRSF" id="PIRSF000428">
    <property type="entry name" value="P_Ac_trans"/>
    <property type="match status" value="1"/>
</dbReference>
<dbReference type="Gene3D" id="3.40.718.10">
    <property type="entry name" value="Isopropylmalate Dehydrogenase"/>
    <property type="match status" value="1"/>
</dbReference>
<name>A0A402CF33_RHOWR</name>
<keyword evidence="3" id="KW-0012">Acyltransferase</keyword>
<reference evidence="5 6" key="1">
    <citation type="submission" date="2018-11" db="EMBL/GenBank/DDBJ databases">
        <title>Microbial catabolism of amino acid.</title>
        <authorList>
            <person name="Hibi M."/>
            <person name="Ogawa J."/>
        </authorList>
    </citation>
    <scope>NUCLEOTIDE SEQUENCE [LARGE SCALE GENOMIC DNA]</scope>
    <source>
        <strain evidence="5 6">C31-06</strain>
    </source>
</reference>
<comment type="caution">
    <text evidence="5">The sequence shown here is derived from an EMBL/GenBank/DDBJ whole genome shotgun (WGS) entry which is preliminary data.</text>
</comment>
<evidence type="ECO:0000313" key="5">
    <source>
        <dbReference type="EMBL" id="GCE42184.1"/>
    </source>
</evidence>
<dbReference type="GO" id="GO:0016746">
    <property type="term" value="F:acyltransferase activity"/>
    <property type="evidence" value="ECO:0007669"/>
    <property type="project" value="UniProtKB-KW"/>
</dbReference>
<feature type="domain" description="Phosphate acetyl/butaryl transferase" evidence="4">
    <location>
        <begin position="83"/>
        <end position="300"/>
    </location>
</feature>
<organism evidence="5 6">
    <name type="scientific">Rhodococcus wratislaviensis</name>
    <name type="common">Tsukamurella wratislaviensis</name>
    <dbReference type="NCBI Taxonomy" id="44752"/>
    <lineage>
        <taxon>Bacteria</taxon>
        <taxon>Bacillati</taxon>
        <taxon>Actinomycetota</taxon>
        <taxon>Actinomycetes</taxon>
        <taxon>Mycobacteriales</taxon>
        <taxon>Nocardiaceae</taxon>
        <taxon>Rhodococcus</taxon>
    </lineage>
</organism>
<dbReference type="InterPro" id="IPR002505">
    <property type="entry name" value="PTA_PTB"/>
</dbReference>
<evidence type="ECO:0000313" key="6">
    <source>
        <dbReference type="Proteomes" id="UP000287519"/>
    </source>
</evidence>
<dbReference type="InterPro" id="IPR050500">
    <property type="entry name" value="Phos_Acetyltrans/Butyryltrans"/>
</dbReference>
<dbReference type="EMBL" id="BHYM01000050">
    <property type="protein sequence ID" value="GCE42184.1"/>
    <property type="molecule type" value="Genomic_DNA"/>
</dbReference>
<protein>
    <submittedName>
        <fullName evidence="5">Phosphate acetyltransferase</fullName>
    </submittedName>
</protein>
<evidence type="ECO:0000256" key="2">
    <source>
        <dbReference type="ARBA" id="ARBA00022679"/>
    </source>
</evidence>
<dbReference type="Pfam" id="PF01515">
    <property type="entry name" value="PTA_PTB"/>
    <property type="match status" value="1"/>
</dbReference>
<evidence type="ECO:0000256" key="3">
    <source>
        <dbReference type="ARBA" id="ARBA00023315"/>
    </source>
</evidence>
<proteinExistence type="inferred from homology"/>
<sequence>MYPGLPAFDSLLTDLTARALPRCVVVAPHTHAAMTAVAQVVATGAHVDVVGDVTLVSGLASNMSVDQDLLRIHPASDAAAAVERAARLVREGDAAFVVKGSLSTAELLGGLLRERLPGRSSCASHAYVMHLEAFGERTVILTDAGVNIAPTLETKVAIIDNAAALFRSLARTEQRVAVPRVALLSAVEKVNPKLASTIDAAALRVMWERGQINDVLIDGPMPLDAALFPHSAAEKGLEGAVAGQADILVAPDLDAGNLLAKALIGQHTPAMGVVLGVGVPVALPSRGDTVDTRLRSFFLAAHLAETNQLELERTW</sequence>
<evidence type="ECO:0000256" key="1">
    <source>
        <dbReference type="ARBA" id="ARBA00005656"/>
    </source>
</evidence>
<dbReference type="PANTHER" id="PTHR43356:SF2">
    <property type="entry name" value="PHOSPHATE ACETYLTRANSFERASE"/>
    <property type="match status" value="1"/>
</dbReference>
<accession>A0A402CF33</accession>
<dbReference type="Proteomes" id="UP000287519">
    <property type="component" value="Unassembled WGS sequence"/>
</dbReference>
<gene>
    <name evidence="5" type="ORF">Rhow_006123</name>
</gene>
<comment type="similarity">
    <text evidence="1">Belongs to the phosphate acetyltransferase and butyryltransferase family.</text>
</comment>
<keyword evidence="2 5" id="KW-0808">Transferase</keyword>
<keyword evidence="6" id="KW-1185">Reference proteome</keyword>
<dbReference type="InterPro" id="IPR012147">
    <property type="entry name" value="P_Ac_Bu_trans"/>
</dbReference>